<protein>
    <submittedName>
        <fullName evidence="1">Uncharacterized protein</fullName>
    </submittedName>
</protein>
<evidence type="ECO:0000313" key="1">
    <source>
        <dbReference type="EMBL" id="KAA6376622.1"/>
    </source>
</evidence>
<gene>
    <name evidence="1" type="ORF">EZS28_027852</name>
</gene>
<dbReference type="EMBL" id="SNRW01010398">
    <property type="protein sequence ID" value="KAA6376622.1"/>
    <property type="molecule type" value="Genomic_DNA"/>
</dbReference>
<comment type="caution">
    <text evidence="1">The sequence shown here is derived from an EMBL/GenBank/DDBJ whole genome shotgun (WGS) entry which is preliminary data.</text>
</comment>
<evidence type="ECO:0000313" key="2">
    <source>
        <dbReference type="Proteomes" id="UP000324800"/>
    </source>
</evidence>
<proteinExistence type="predicted"/>
<name>A0A5J4V2M4_9EUKA</name>
<dbReference type="Proteomes" id="UP000324800">
    <property type="component" value="Unassembled WGS sequence"/>
</dbReference>
<dbReference type="AlphaFoldDB" id="A0A5J4V2M4"/>
<sequence length="106" mass="11774">MVLILEPVHLLIVQLQLMEVLYTFRLQVQLNQRGAIYLDVAAGKEQNFDLSGAGFSDDNFATHGKSLFINAQGDLRIAVPENQGVKIGAGLESYEEFNLDNLMGYD</sequence>
<organism evidence="1 2">
    <name type="scientific">Streblomastix strix</name>
    <dbReference type="NCBI Taxonomy" id="222440"/>
    <lineage>
        <taxon>Eukaryota</taxon>
        <taxon>Metamonada</taxon>
        <taxon>Preaxostyla</taxon>
        <taxon>Oxymonadida</taxon>
        <taxon>Streblomastigidae</taxon>
        <taxon>Streblomastix</taxon>
    </lineage>
</organism>
<accession>A0A5J4V2M4</accession>
<reference evidence="1 2" key="1">
    <citation type="submission" date="2019-03" db="EMBL/GenBank/DDBJ databases">
        <title>Single cell metagenomics reveals metabolic interactions within the superorganism composed of flagellate Streblomastix strix and complex community of Bacteroidetes bacteria on its surface.</title>
        <authorList>
            <person name="Treitli S.C."/>
            <person name="Kolisko M."/>
            <person name="Husnik F."/>
            <person name="Keeling P."/>
            <person name="Hampl V."/>
        </authorList>
    </citation>
    <scope>NUCLEOTIDE SEQUENCE [LARGE SCALE GENOMIC DNA]</scope>
    <source>
        <strain evidence="1">ST1C</strain>
    </source>
</reference>